<keyword evidence="4" id="KW-1185">Reference proteome</keyword>
<dbReference type="Pfam" id="PF19418">
    <property type="entry name" value="DEPDC5_CTD"/>
    <property type="match status" value="1"/>
</dbReference>
<dbReference type="GO" id="GO:1904262">
    <property type="term" value="P:negative regulation of TORC1 signaling"/>
    <property type="evidence" value="ECO:0007669"/>
    <property type="project" value="TreeGrafter"/>
</dbReference>
<proteinExistence type="predicted"/>
<reference evidence="3 4" key="1">
    <citation type="submission" date="2020-04" db="EMBL/GenBank/DDBJ databases">
        <authorList>
            <person name="Laetsch R D."/>
            <person name="Stevens L."/>
            <person name="Kumar S."/>
            <person name="Blaxter L. M."/>
        </authorList>
    </citation>
    <scope>NUCLEOTIDE SEQUENCE [LARGE SCALE GENOMIC DNA]</scope>
</reference>
<dbReference type="GO" id="GO:0010508">
    <property type="term" value="P:positive regulation of autophagy"/>
    <property type="evidence" value="ECO:0007669"/>
    <property type="project" value="TreeGrafter"/>
</dbReference>
<evidence type="ECO:0000259" key="2">
    <source>
        <dbReference type="Pfam" id="PF19418"/>
    </source>
</evidence>
<protein>
    <recommendedName>
        <fullName evidence="2">DEPDC5 C-terminal domain-containing protein</fullName>
    </recommendedName>
</protein>
<feature type="region of interest" description="Disordered" evidence="1">
    <location>
        <begin position="63"/>
        <end position="95"/>
    </location>
</feature>
<feature type="domain" description="DEPDC5 C-terminal" evidence="2">
    <location>
        <begin position="772"/>
        <end position="985"/>
    </location>
</feature>
<dbReference type="GO" id="GO:0005096">
    <property type="term" value="F:GTPase activator activity"/>
    <property type="evidence" value="ECO:0007669"/>
    <property type="project" value="InterPro"/>
</dbReference>
<dbReference type="GO" id="GO:1990130">
    <property type="term" value="C:GATOR1 complex"/>
    <property type="evidence" value="ECO:0007669"/>
    <property type="project" value="TreeGrafter"/>
</dbReference>
<dbReference type="GO" id="GO:0005765">
    <property type="term" value="C:lysosomal membrane"/>
    <property type="evidence" value="ECO:0007669"/>
    <property type="project" value="TreeGrafter"/>
</dbReference>
<dbReference type="Proteomes" id="UP000494206">
    <property type="component" value="Unassembled WGS sequence"/>
</dbReference>
<dbReference type="PANTHER" id="PTHR13179:SF8">
    <property type="entry name" value="GATOR COMPLEX PROTEIN DEPDC5"/>
    <property type="match status" value="1"/>
</dbReference>
<feature type="region of interest" description="Disordered" evidence="1">
    <location>
        <begin position="241"/>
        <end position="269"/>
    </location>
</feature>
<organism evidence="3 4">
    <name type="scientific">Caenorhabditis bovis</name>
    <dbReference type="NCBI Taxonomy" id="2654633"/>
    <lineage>
        <taxon>Eukaryota</taxon>
        <taxon>Metazoa</taxon>
        <taxon>Ecdysozoa</taxon>
        <taxon>Nematoda</taxon>
        <taxon>Chromadorea</taxon>
        <taxon>Rhabditida</taxon>
        <taxon>Rhabditina</taxon>
        <taxon>Rhabditomorpha</taxon>
        <taxon>Rhabditoidea</taxon>
        <taxon>Rhabditidae</taxon>
        <taxon>Peloderinae</taxon>
        <taxon>Caenorhabditis</taxon>
    </lineage>
</organism>
<comment type="caution">
    <text evidence="3">The sequence shown here is derived from an EMBL/GenBank/DDBJ whole genome shotgun (WGS) entry which is preliminary data.</text>
</comment>
<gene>
    <name evidence="3" type="ORF">CBOVIS_LOCUS4569</name>
</gene>
<evidence type="ECO:0000313" key="3">
    <source>
        <dbReference type="EMBL" id="CAB3401883.1"/>
    </source>
</evidence>
<accession>A0A8S1EPA8</accession>
<dbReference type="PANTHER" id="PTHR13179">
    <property type="entry name" value="DEP DOMAIN CONTAINING PROTEIN 5"/>
    <property type="match status" value="1"/>
</dbReference>
<dbReference type="InterPro" id="IPR027244">
    <property type="entry name" value="IML1"/>
</dbReference>
<dbReference type="InterPro" id="IPR045838">
    <property type="entry name" value="DEPDC5_CTD"/>
</dbReference>
<dbReference type="EMBL" id="CADEPM010000003">
    <property type="protein sequence ID" value="CAB3401883.1"/>
    <property type="molecule type" value="Genomic_DNA"/>
</dbReference>
<name>A0A8S1EPA8_9PELO</name>
<dbReference type="OrthoDB" id="438939at2759"/>
<dbReference type="AlphaFoldDB" id="A0A8S1EPA8"/>
<dbReference type="GO" id="GO:0034198">
    <property type="term" value="P:cellular response to amino acid starvation"/>
    <property type="evidence" value="ECO:0007669"/>
    <property type="project" value="TreeGrafter"/>
</dbReference>
<sequence>MNMSGDTLYKVIDEDGNECYNKHDREKLDKVLNVNESNFGVLQSQAVRIDYIRSELGLPPKPNAGSFLPSGYAQPTTTPTETIPEDEEKAKEKPEKKCAGSFEELPTIPNAIRKQIVQKAANSLEIAVPHSLNIQQKQYTSMRRGTINGLMIGSADRCFSSYRSFREFLVNQKAPKSLINPFRPEEFAVQVTANRRRWIHVFPVDGEGRSKLAHHYVAGQSIVHIVGGNDVLSYKSNISLDSPTQSVRPDSPLSKCLSPEERSAGSSNQLSSLSLDELNKKYVWAWGSTGEEKWNMDLEVNTDWKSLVRSALLPITTDFFPDCQSLEKEYLVQQHQVYLGHLDFATIRNIYDQLICQRLQRGYQIVLLAKKLIDDAIKATASLSKGAQDECVLSFNKYYHKLSLIGDSIHITIFRPKSEPLEEVPGHPGWYPRPSQKDNPSLFDKFGSDALDDVLNSKYFNTVYTYFFQVPDALSYEKSTTKLRHHDLDKLNWSLFDCLFKDKFDAQLFEDEMKCFSASYIIVLYPRDIDKTPKMARDKVRGAEFRESCEFQQHDENSYAKFTQVLLCMNRLTYTAYRSFQTPKSPRSSAKAAEKEEATIIKIPKDDANFVLEEFKKTNPYVKASSTGFGDRKVAIHHPDNMFLTYDFAIYLKKHVEGIQTVAEAMDYIKEYETREIIRIVRAYDPDQPVTPPPPPTIPNQEQQPVLQQQMPTFEELHLIYGFQLCYIVGDQSPNLKTSHFLTVEYAIRRCVQPDEECGHQARRFMDIELAVPTNESIGEWSRIYYNTGFYPDNAFSFTMKWFLAMGQTVSDLLALWGNRAGRFGYSLYPVPDDPFALAQDTHSNPLRCPIRIDVKDIMEKDEERDFMIHFIFRFGFVDMKCNTKHDFAATKQSSVSDRRSYAAHSPSPSEKYMVSVGQYPVKSLDYVHQAGGMFLSLVLSDIQPPFFYWAWNHMLSNRYRGKCTETFQDYMLSEFRRYCANENNLLTNLLAEFREKRKNFKSPFSPDEELVTDV</sequence>
<evidence type="ECO:0000313" key="4">
    <source>
        <dbReference type="Proteomes" id="UP000494206"/>
    </source>
</evidence>
<evidence type="ECO:0000256" key="1">
    <source>
        <dbReference type="SAM" id="MobiDB-lite"/>
    </source>
</evidence>